<feature type="domain" description="RapZ-like N-terminal" evidence="5">
    <location>
        <begin position="1"/>
        <end position="157"/>
    </location>
</feature>
<dbReference type="Pfam" id="PF22740">
    <property type="entry name" value="PapZ_C"/>
    <property type="match status" value="1"/>
</dbReference>
<sequence length="295" mass="33184">MRFVIVTGMSGGGKSTAIHMLEDSGYYCVDNLPISLIEKFVELILVPESDITKVALGMDVRGGEAFREVPAMIDSLRQKGVPVEVLFMETSDQVLVKRYKESRRLHPLAAGGRIEDGIKREREILSGLKEKADYIIDTSKLLTRELRIELNRIFVENASYNNLIVTILSFGFKYGIPDDADLVFDVRFLPNPYYVEELSPQTGNDKPVQDYVKSFPECGQFVDKLEDMLTFLIPGYIKEGKYQLVIAIGCTGGQHRSVTIANELFARMYGKGNYGLKISHRDVDKARKSFVPPQA</sequence>
<organism evidence="7 8">
    <name type="scientific">Butyrivibrio fibrisolvens</name>
    <dbReference type="NCBI Taxonomy" id="831"/>
    <lineage>
        <taxon>Bacteria</taxon>
        <taxon>Bacillati</taxon>
        <taxon>Bacillota</taxon>
        <taxon>Clostridia</taxon>
        <taxon>Lachnospirales</taxon>
        <taxon>Lachnospiraceae</taxon>
        <taxon>Butyrivibrio</taxon>
    </lineage>
</organism>
<dbReference type="InterPro" id="IPR053930">
    <property type="entry name" value="RapZ-like_N"/>
</dbReference>
<feature type="binding site" evidence="4">
    <location>
        <begin position="8"/>
        <end position="15"/>
    </location>
    <ligand>
        <name>ATP</name>
        <dbReference type="ChEBI" id="CHEBI:30616"/>
    </ligand>
</feature>
<proteinExistence type="inferred from homology"/>
<gene>
    <name evidence="7" type="ORF">SAMN04487884_101156</name>
</gene>
<evidence type="ECO:0000313" key="7">
    <source>
        <dbReference type="EMBL" id="SER02110.1"/>
    </source>
</evidence>
<dbReference type="PIRSF" id="PIRSF005052">
    <property type="entry name" value="P-loopkin"/>
    <property type="match status" value="1"/>
</dbReference>
<evidence type="ECO:0000256" key="4">
    <source>
        <dbReference type="HAMAP-Rule" id="MF_00636"/>
    </source>
</evidence>
<dbReference type="InterPro" id="IPR027417">
    <property type="entry name" value="P-loop_NTPase"/>
</dbReference>
<dbReference type="SUPFAM" id="SSF52540">
    <property type="entry name" value="P-loop containing nucleoside triphosphate hydrolases"/>
    <property type="match status" value="1"/>
</dbReference>
<keyword evidence="3 4" id="KW-0342">GTP-binding</keyword>
<dbReference type="InterPro" id="IPR053931">
    <property type="entry name" value="RapZ_C"/>
</dbReference>
<dbReference type="OrthoDB" id="9784461at2"/>
<dbReference type="PANTHER" id="PTHR30448:SF0">
    <property type="entry name" value="RNASE ADAPTER PROTEIN RAPZ"/>
    <property type="match status" value="1"/>
</dbReference>
<keyword evidence="1 4" id="KW-0547">Nucleotide-binding</keyword>
<keyword evidence="2 4" id="KW-0067">ATP-binding</keyword>
<evidence type="ECO:0000313" key="8">
    <source>
        <dbReference type="Proteomes" id="UP000182584"/>
    </source>
</evidence>
<dbReference type="EMBL" id="FOGJ01000001">
    <property type="protein sequence ID" value="SER02110.1"/>
    <property type="molecule type" value="Genomic_DNA"/>
</dbReference>
<evidence type="ECO:0000259" key="5">
    <source>
        <dbReference type="Pfam" id="PF03668"/>
    </source>
</evidence>
<dbReference type="PANTHER" id="PTHR30448">
    <property type="entry name" value="RNASE ADAPTER PROTEIN RAPZ"/>
    <property type="match status" value="1"/>
</dbReference>
<evidence type="ECO:0000259" key="6">
    <source>
        <dbReference type="Pfam" id="PF22740"/>
    </source>
</evidence>
<dbReference type="AlphaFoldDB" id="A0A1H9KSH4"/>
<dbReference type="Pfam" id="PF03668">
    <property type="entry name" value="RapZ-like_N"/>
    <property type="match status" value="1"/>
</dbReference>
<dbReference type="Proteomes" id="UP000182584">
    <property type="component" value="Unassembled WGS sequence"/>
</dbReference>
<evidence type="ECO:0000256" key="1">
    <source>
        <dbReference type="ARBA" id="ARBA00022741"/>
    </source>
</evidence>
<dbReference type="HAMAP" id="MF_00636">
    <property type="entry name" value="RapZ_like"/>
    <property type="match status" value="1"/>
</dbReference>
<feature type="binding site" evidence="4">
    <location>
        <begin position="59"/>
        <end position="62"/>
    </location>
    <ligand>
        <name>GTP</name>
        <dbReference type="ChEBI" id="CHEBI:37565"/>
    </ligand>
</feature>
<reference evidence="7 8" key="1">
    <citation type="submission" date="2016-10" db="EMBL/GenBank/DDBJ databases">
        <authorList>
            <person name="de Groot N.N."/>
        </authorList>
    </citation>
    <scope>NUCLEOTIDE SEQUENCE [LARGE SCALE GENOMIC DNA]</scope>
    <source>
        <strain evidence="7 8">AR40</strain>
    </source>
</reference>
<protein>
    <submittedName>
        <fullName evidence="7">UPF0042 nucleotide-binding protein</fullName>
    </submittedName>
</protein>
<dbReference type="GO" id="GO:0005524">
    <property type="term" value="F:ATP binding"/>
    <property type="evidence" value="ECO:0007669"/>
    <property type="project" value="UniProtKB-UniRule"/>
</dbReference>
<dbReference type="eggNOG" id="COG1660">
    <property type="taxonomic scope" value="Bacteria"/>
</dbReference>
<dbReference type="NCBIfam" id="NF003828">
    <property type="entry name" value="PRK05416.1"/>
    <property type="match status" value="1"/>
</dbReference>
<name>A0A1H9KSH4_BUTFI</name>
<evidence type="ECO:0000256" key="2">
    <source>
        <dbReference type="ARBA" id="ARBA00022840"/>
    </source>
</evidence>
<dbReference type="InterPro" id="IPR005337">
    <property type="entry name" value="RapZ-like"/>
</dbReference>
<dbReference type="GO" id="GO:0005525">
    <property type="term" value="F:GTP binding"/>
    <property type="evidence" value="ECO:0007669"/>
    <property type="project" value="UniProtKB-UniRule"/>
</dbReference>
<feature type="domain" description="RapZ C-terminal" evidence="6">
    <location>
        <begin position="164"/>
        <end position="283"/>
    </location>
</feature>
<evidence type="ECO:0000256" key="3">
    <source>
        <dbReference type="ARBA" id="ARBA00023134"/>
    </source>
</evidence>
<dbReference type="RefSeq" id="WP_022759289.1">
    <property type="nucleotide sequence ID" value="NZ_FOGJ01000001.1"/>
</dbReference>
<accession>A0A1H9KSH4</accession>